<protein>
    <submittedName>
        <fullName evidence="11">Acetylornithine deacetylase</fullName>
    </submittedName>
</protein>
<keyword evidence="3" id="KW-0963">Cytoplasm</keyword>
<dbReference type="InterPro" id="IPR050072">
    <property type="entry name" value="Peptidase_M20A"/>
</dbReference>
<dbReference type="Pfam" id="PF01546">
    <property type="entry name" value="Peptidase_M20"/>
    <property type="match status" value="1"/>
</dbReference>
<dbReference type="Proteomes" id="UP001162891">
    <property type="component" value="Chromosome"/>
</dbReference>
<evidence type="ECO:0000256" key="1">
    <source>
        <dbReference type="ARBA" id="ARBA00001947"/>
    </source>
</evidence>
<dbReference type="NCBIfam" id="TIGR01892">
    <property type="entry name" value="AcOrn-deacetyl"/>
    <property type="match status" value="1"/>
</dbReference>
<dbReference type="Gene3D" id="3.30.70.360">
    <property type="match status" value="1"/>
</dbReference>
<evidence type="ECO:0000313" key="12">
    <source>
        <dbReference type="Proteomes" id="UP001162891"/>
    </source>
</evidence>
<evidence type="ECO:0000259" key="10">
    <source>
        <dbReference type="Pfam" id="PF07687"/>
    </source>
</evidence>
<dbReference type="PROSITE" id="PS00759">
    <property type="entry name" value="ARGE_DAPE_CPG2_2"/>
    <property type="match status" value="1"/>
</dbReference>
<keyword evidence="6" id="KW-0479">Metal-binding</keyword>
<evidence type="ECO:0000256" key="7">
    <source>
        <dbReference type="ARBA" id="ARBA00022801"/>
    </source>
</evidence>
<keyword evidence="4" id="KW-0055">Arginine biosynthesis</keyword>
<dbReference type="CDD" id="cd03894">
    <property type="entry name" value="M20_ArgE"/>
    <property type="match status" value="1"/>
</dbReference>
<feature type="domain" description="Peptidase M20 dimerisation" evidence="10">
    <location>
        <begin position="166"/>
        <end position="273"/>
    </location>
</feature>
<comment type="cofactor">
    <cofactor evidence="1">
        <name>Zn(2+)</name>
        <dbReference type="ChEBI" id="CHEBI:29105"/>
    </cofactor>
</comment>
<reference evidence="12" key="1">
    <citation type="journal article" date="2022" name="Int. J. Syst. Evol. Microbiol.">
        <title>Anaeromyxobacter oryzae sp. nov., Anaeromyxobacter diazotrophicus sp. nov. and Anaeromyxobacter paludicola sp. nov., isolated from paddy soils.</title>
        <authorList>
            <person name="Itoh H."/>
            <person name="Xu Z."/>
            <person name="Mise K."/>
            <person name="Masuda Y."/>
            <person name="Ushijima N."/>
            <person name="Hayakawa C."/>
            <person name="Shiratori Y."/>
            <person name="Senoo K."/>
        </authorList>
    </citation>
    <scope>NUCLEOTIDE SEQUENCE [LARGE SCALE GENOMIC DNA]</scope>
    <source>
        <strain evidence="12">Red232</strain>
    </source>
</reference>
<evidence type="ECO:0000256" key="9">
    <source>
        <dbReference type="ARBA" id="ARBA00023285"/>
    </source>
</evidence>
<dbReference type="InterPro" id="IPR010169">
    <property type="entry name" value="AcOrn-deacetyl"/>
</dbReference>
<dbReference type="InterPro" id="IPR001261">
    <property type="entry name" value="ArgE/DapE_CS"/>
</dbReference>
<evidence type="ECO:0000256" key="6">
    <source>
        <dbReference type="ARBA" id="ARBA00022723"/>
    </source>
</evidence>
<dbReference type="InterPro" id="IPR002933">
    <property type="entry name" value="Peptidase_M20"/>
</dbReference>
<dbReference type="InterPro" id="IPR011650">
    <property type="entry name" value="Peptidase_M20_dimer"/>
</dbReference>
<dbReference type="Gene3D" id="3.40.630.10">
    <property type="entry name" value="Zn peptidases"/>
    <property type="match status" value="1"/>
</dbReference>
<dbReference type="Pfam" id="PF07687">
    <property type="entry name" value="M20_dimer"/>
    <property type="match status" value="1"/>
</dbReference>
<evidence type="ECO:0000256" key="8">
    <source>
        <dbReference type="ARBA" id="ARBA00022833"/>
    </source>
</evidence>
<proteinExistence type="inferred from homology"/>
<dbReference type="SUPFAM" id="SSF53187">
    <property type="entry name" value="Zn-dependent exopeptidases"/>
    <property type="match status" value="1"/>
</dbReference>
<dbReference type="PANTHER" id="PTHR43808:SF31">
    <property type="entry name" value="N-ACETYL-L-CITRULLINE DEACETYLASE"/>
    <property type="match status" value="1"/>
</dbReference>
<evidence type="ECO:0000256" key="2">
    <source>
        <dbReference type="ARBA" id="ARBA00005691"/>
    </source>
</evidence>
<comment type="similarity">
    <text evidence="2">Belongs to the peptidase M20A family. ArgE subfamily.</text>
</comment>
<organism evidence="11 12">
    <name type="scientific">Anaeromyxobacter oryzae</name>
    <dbReference type="NCBI Taxonomy" id="2918170"/>
    <lineage>
        <taxon>Bacteria</taxon>
        <taxon>Pseudomonadati</taxon>
        <taxon>Myxococcota</taxon>
        <taxon>Myxococcia</taxon>
        <taxon>Myxococcales</taxon>
        <taxon>Cystobacterineae</taxon>
        <taxon>Anaeromyxobacteraceae</taxon>
        <taxon>Anaeromyxobacter</taxon>
    </lineage>
</organism>
<keyword evidence="9" id="KW-0170">Cobalt</keyword>
<accession>A0ABM7WXI0</accession>
<evidence type="ECO:0000256" key="3">
    <source>
        <dbReference type="ARBA" id="ARBA00022490"/>
    </source>
</evidence>
<dbReference type="SUPFAM" id="SSF55031">
    <property type="entry name" value="Bacterial exopeptidase dimerisation domain"/>
    <property type="match status" value="1"/>
</dbReference>
<dbReference type="PANTHER" id="PTHR43808">
    <property type="entry name" value="ACETYLORNITHINE DEACETYLASE"/>
    <property type="match status" value="1"/>
</dbReference>
<sequence length="370" mass="39462">MDLVPLLQALVAIDSTSTRSNAPVLDLLEREARTAGFETRRMGWTDAFGVAKGNLVCRRGPDVPGGLALVGHTDCVPFDPDWKDALRGEVRDGRVVGRGAADTKGFLAAALAAAARVRDHGGPLTILFTADEEVGCLGAKQLLAEGRIHPRHAIVGEPTSLTPVRAHKGYCAVEVELDGVEGHSAYPEVGASAIHGFGRLWPEIERIGEELRRETDAAFAPPYTTWNVGVIQGGKARNIIAGACRFTYEWRPLPGQDPRRALRLVEDACARLAAASGGRLSVKVAPLRTDAAAVTPPEAEVVRFLEAESGNRSTTVPFGTELPEVIGMGAEACVFGPGDIRVAHRTGEYVEVSELEKAAAILERAILRFA</sequence>
<evidence type="ECO:0000313" key="11">
    <source>
        <dbReference type="EMBL" id="BDG04216.1"/>
    </source>
</evidence>
<keyword evidence="12" id="KW-1185">Reference proteome</keyword>
<name>A0ABM7WXI0_9BACT</name>
<dbReference type="InterPro" id="IPR036264">
    <property type="entry name" value="Bact_exopeptidase_dim_dom"/>
</dbReference>
<dbReference type="EMBL" id="AP025591">
    <property type="protein sequence ID" value="BDG04216.1"/>
    <property type="molecule type" value="Genomic_DNA"/>
</dbReference>
<evidence type="ECO:0000256" key="4">
    <source>
        <dbReference type="ARBA" id="ARBA00022571"/>
    </source>
</evidence>
<keyword evidence="8" id="KW-0862">Zinc</keyword>
<gene>
    <name evidence="11" type="ORF">AMOR_32120</name>
</gene>
<keyword evidence="7" id="KW-0378">Hydrolase</keyword>
<keyword evidence="5" id="KW-0028">Amino-acid biosynthesis</keyword>
<dbReference type="RefSeq" id="WP_248352582.1">
    <property type="nucleotide sequence ID" value="NZ_AP025591.1"/>
</dbReference>
<evidence type="ECO:0000256" key="5">
    <source>
        <dbReference type="ARBA" id="ARBA00022605"/>
    </source>
</evidence>